<gene>
    <name evidence="1" type="ORF">RRG08_018851</name>
</gene>
<name>A0AAE1B770_9GAST</name>
<comment type="caution">
    <text evidence="1">The sequence shown here is derived from an EMBL/GenBank/DDBJ whole genome shotgun (WGS) entry which is preliminary data.</text>
</comment>
<organism evidence="1 2">
    <name type="scientific">Elysia crispata</name>
    <name type="common">lettuce slug</name>
    <dbReference type="NCBI Taxonomy" id="231223"/>
    <lineage>
        <taxon>Eukaryota</taxon>
        <taxon>Metazoa</taxon>
        <taxon>Spiralia</taxon>
        <taxon>Lophotrochozoa</taxon>
        <taxon>Mollusca</taxon>
        <taxon>Gastropoda</taxon>
        <taxon>Heterobranchia</taxon>
        <taxon>Euthyneura</taxon>
        <taxon>Panpulmonata</taxon>
        <taxon>Sacoglossa</taxon>
        <taxon>Placobranchoidea</taxon>
        <taxon>Plakobranchidae</taxon>
        <taxon>Elysia</taxon>
    </lineage>
</organism>
<dbReference type="Proteomes" id="UP001283361">
    <property type="component" value="Unassembled WGS sequence"/>
</dbReference>
<sequence length="148" mass="16924">MGTCSLLRHIKGELRILRYTSKSTRRGKAHGIKPCKLLLDENLIGFRSVLKNGDCEESRSNAWAGRAPRLARPRQSDSRITGSDWPPLLRQTPAVRPVCRPQLLLIINASLDVLRSIVLIRFLANTSTFSELKWKKRASSRWIFQIFK</sequence>
<evidence type="ECO:0000313" key="2">
    <source>
        <dbReference type="Proteomes" id="UP001283361"/>
    </source>
</evidence>
<dbReference type="AlphaFoldDB" id="A0AAE1B770"/>
<evidence type="ECO:0000313" key="1">
    <source>
        <dbReference type="EMBL" id="KAK3800241.1"/>
    </source>
</evidence>
<reference evidence="1" key="1">
    <citation type="journal article" date="2023" name="G3 (Bethesda)">
        <title>A reference genome for the long-term kleptoplast-retaining sea slug Elysia crispata morphotype clarki.</title>
        <authorList>
            <person name="Eastman K.E."/>
            <person name="Pendleton A.L."/>
            <person name="Shaikh M.A."/>
            <person name="Suttiyut T."/>
            <person name="Ogas R."/>
            <person name="Tomko P."/>
            <person name="Gavelis G."/>
            <person name="Widhalm J.R."/>
            <person name="Wisecaver J.H."/>
        </authorList>
    </citation>
    <scope>NUCLEOTIDE SEQUENCE</scope>
    <source>
        <strain evidence="1">ECLA1</strain>
    </source>
</reference>
<keyword evidence="2" id="KW-1185">Reference proteome</keyword>
<proteinExistence type="predicted"/>
<accession>A0AAE1B770</accession>
<protein>
    <submittedName>
        <fullName evidence="1">Uncharacterized protein</fullName>
    </submittedName>
</protein>
<dbReference type="EMBL" id="JAWDGP010000471">
    <property type="protein sequence ID" value="KAK3800241.1"/>
    <property type="molecule type" value="Genomic_DNA"/>
</dbReference>